<dbReference type="OrthoDB" id="1668230at2759"/>
<name>L8WDV8_THACA</name>
<dbReference type="HOGENOM" id="CLU_2147553_0_0_1"/>
<sequence>MDRWNRLALSAMLEGTIPGGAVSTFRTARAVVSEQERLVWCDEVLSALCFIHSLGLTHGDINTLNVLIVPSRALHGRAFGRAKLIDFGRSTAVGKHEYPGLGSSDAGCRSRT</sequence>
<feature type="domain" description="Protein kinase" evidence="1">
    <location>
        <begin position="1"/>
        <end position="112"/>
    </location>
</feature>
<evidence type="ECO:0000259" key="1">
    <source>
        <dbReference type="PROSITE" id="PS50011"/>
    </source>
</evidence>
<dbReference type="InterPro" id="IPR000719">
    <property type="entry name" value="Prot_kinase_dom"/>
</dbReference>
<gene>
    <name evidence="2" type="ORF">AG1IA_09619</name>
</gene>
<dbReference type="PROSITE" id="PS50011">
    <property type="entry name" value="PROTEIN_KINASE_DOM"/>
    <property type="match status" value="1"/>
</dbReference>
<proteinExistence type="predicted"/>
<dbReference type="GO" id="GO:0004672">
    <property type="term" value="F:protein kinase activity"/>
    <property type="evidence" value="ECO:0007669"/>
    <property type="project" value="InterPro"/>
</dbReference>
<organism evidence="2 3">
    <name type="scientific">Thanatephorus cucumeris (strain AG1-IA)</name>
    <name type="common">Rice sheath blight fungus</name>
    <name type="synonym">Rhizoctonia solani</name>
    <dbReference type="NCBI Taxonomy" id="983506"/>
    <lineage>
        <taxon>Eukaryota</taxon>
        <taxon>Fungi</taxon>
        <taxon>Dikarya</taxon>
        <taxon>Basidiomycota</taxon>
        <taxon>Agaricomycotina</taxon>
        <taxon>Agaricomycetes</taxon>
        <taxon>Cantharellales</taxon>
        <taxon>Ceratobasidiaceae</taxon>
        <taxon>Rhizoctonia</taxon>
        <taxon>Rhizoctonia solani AG-1</taxon>
    </lineage>
</organism>
<dbReference type="EMBL" id="AFRT01003613">
    <property type="protein sequence ID" value="ELU36351.1"/>
    <property type="molecule type" value="Genomic_DNA"/>
</dbReference>
<dbReference type="STRING" id="983506.L8WDV8"/>
<accession>L8WDV8</accession>
<reference evidence="2 3" key="1">
    <citation type="journal article" date="2013" name="Nat. Commun.">
        <title>The evolution and pathogenic mechanisms of the rice sheath blight pathogen.</title>
        <authorList>
            <person name="Zheng A."/>
            <person name="Lin R."/>
            <person name="Xu L."/>
            <person name="Qin P."/>
            <person name="Tang C."/>
            <person name="Ai P."/>
            <person name="Zhang D."/>
            <person name="Liu Y."/>
            <person name="Sun Z."/>
            <person name="Feng H."/>
            <person name="Wang Y."/>
            <person name="Chen Y."/>
            <person name="Liang X."/>
            <person name="Fu R."/>
            <person name="Li Q."/>
            <person name="Zhang J."/>
            <person name="Yu X."/>
            <person name="Xie Z."/>
            <person name="Ding L."/>
            <person name="Guan P."/>
            <person name="Tang J."/>
            <person name="Liang Y."/>
            <person name="Wang S."/>
            <person name="Deng Q."/>
            <person name="Li S."/>
            <person name="Zhu J."/>
            <person name="Wang L."/>
            <person name="Liu H."/>
            <person name="Li P."/>
        </authorList>
    </citation>
    <scope>NUCLEOTIDE SEQUENCE [LARGE SCALE GENOMIC DNA]</scope>
    <source>
        <strain evidence="3">AG-1 IA</strain>
    </source>
</reference>
<dbReference type="GO" id="GO:0005524">
    <property type="term" value="F:ATP binding"/>
    <property type="evidence" value="ECO:0007669"/>
    <property type="project" value="InterPro"/>
</dbReference>
<protein>
    <submittedName>
        <fullName evidence="2">Pkinase domain-containing protein</fullName>
    </submittedName>
</protein>
<evidence type="ECO:0000313" key="2">
    <source>
        <dbReference type="EMBL" id="ELU36351.1"/>
    </source>
</evidence>
<keyword evidence="2" id="KW-0418">Kinase</keyword>
<keyword evidence="3" id="KW-1185">Reference proteome</keyword>
<dbReference type="SUPFAM" id="SSF56112">
    <property type="entry name" value="Protein kinase-like (PK-like)"/>
    <property type="match status" value="1"/>
</dbReference>
<evidence type="ECO:0000313" key="3">
    <source>
        <dbReference type="Proteomes" id="UP000011668"/>
    </source>
</evidence>
<dbReference type="Gene3D" id="1.10.510.10">
    <property type="entry name" value="Transferase(Phosphotransferase) domain 1"/>
    <property type="match status" value="1"/>
</dbReference>
<dbReference type="AlphaFoldDB" id="L8WDV8"/>
<dbReference type="InterPro" id="IPR011009">
    <property type="entry name" value="Kinase-like_dom_sf"/>
</dbReference>
<keyword evidence="2" id="KW-0808">Transferase</keyword>
<dbReference type="Pfam" id="PF00069">
    <property type="entry name" value="Pkinase"/>
    <property type="match status" value="1"/>
</dbReference>
<dbReference type="Proteomes" id="UP000011668">
    <property type="component" value="Unassembled WGS sequence"/>
</dbReference>
<comment type="caution">
    <text evidence="2">The sequence shown here is derived from an EMBL/GenBank/DDBJ whole genome shotgun (WGS) entry which is preliminary data.</text>
</comment>